<dbReference type="SUPFAM" id="SSF47598">
    <property type="entry name" value="Ribbon-helix-helix"/>
    <property type="match status" value="1"/>
</dbReference>
<dbReference type="InterPro" id="IPR002145">
    <property type="entry name" value="CopG"/>
</dbReference>
<accession>F2KP86</accession>
<dbReference type="STRING" id="693661.Arcve_1487"/>
<dbReference type="GO" id="GO:0003677">
    <property type="term" value="F:DNA binding"/>
    <property type="evidence" value="ECO:0007669"/>
    <property type="project" value="UniProtKB-KW"/>
</dbReference>
<reference evidence="2 3" key="1">
    <citation type="submission" date="2011-03" db="EMBL/GenBank/DDBJ databases">
        <title>The complete genome of Archaeoglobus veneficus SNP6.</title>
        <authorList>
            <consortium name="US DOE Joint Genome Institute (JGI-PGF)"/>
            <person name="Lucas S."/>
            <person name="Copeland A."/>
            <person name="Lapidus A."/>
            <person name="Bruce D."/>
            <person name="Goodwin L."/>
            <person name="Pitluck S."/>
            <person name="Kyrpides N."/>
            <person name="Mavromatis K."/>
            <person name="Pagani I."/>
            <person name="Ivanova N."/>
            <person name="Mikhailova N."/>
            <person name="Lu M."/>
            <person name="Detter J.C."/>
            <person name="Tapia R."/>
            <person name="Han C."/>
            <person name="Land M."/>
            <person name="Hauser L."/>
            <person name="Markowitz V."/>
            <person name="Cheng J.-F."/>
            <person name="Hugenholtz P."/>
            <person name="Woyke T."/>
            <person name="Wu D."/>
            <person name="Spring S."/>
            <person name="Brambilla E."/>
            <person name="Klenk H.-P."/>
            <person name="Eisen J.A."/>
        </authorList>
    </citation>
    <scope>NUCLEOTIDE SEQUENCE [LARGE SCALE GENOMIC DNA]</scope>
    <source>
        <strain evidence="3">SNP6</strain>
    </source>
</reference>
<dbReference type="EMBL" id="CP002588">
    <property type="protein sequence ID" value="AEA47490.1"/>
    <property type="molecule type" value="Genomic_DNA"/>
</dbReference>
<feature type="domain" description="Ribbon-helix-helix protein CopG" evidence="1">
    <location>
        <begin position="24"/>
        <end position="64"/>
    </location>
</feature>
<protein>
    <submittedName>
        <fullName evidence="2">CopG-like domain-containing protein DNA-binding protein</fullName>
    </submittedName>
</protein>
<dbReference type="HOGENOM" id="CLU_197235_2_0_2"/>
<dbReference type="KEGG" id="ave:Arcve_1487"/>
<name>F2KP86_ARCVS</name>
<dbReference type="eggNOG" id="arCOG01009">
    <property type="taxonomic scope" value="Archaea"/>
</dbReference>
<dbReference type="InterPro" id="IPR013321">
    <property type="entry name" value="Arc_rbn_hlx_hlx"/>
</dbReference>
<dbReference type="Proteomes" id="UP000008136">
    <property type="component" value="Chromosome"/>
</dbReference>
<dbReference type="AlphaFoldDB" id="F2KP86"/>
<proteinExistence type="predicted"/>
<dbReference type="Pfam" id="PF01402">
    <property type="entry name" value="RHH_1"/>
    <property type="match status" value="1"/>
</dbReference>
<organism evidence="2 3">
    <name type="scientific">Archaeoglobus veneficus (strain DSM 11195 / SNP6)</name>
    <dbReference type="NCBI Taxonomy" id="693661"/>
    <lineage>
        <taxon>Archaea</taxon>
        <taxon>Methanobacteriati</taxon>
        <taxon>Methanobacteriota</taxon>
        <taxon>Archaeoglobi</taxon>
        <taxon>Archaeoglobales</taxon>
        <taxon>Archaeoglobaceae</taxon>
        <taxon>Archaeoglobus</taxon>
    </lineage>
</organism>
<gene>
    <name evidence="2" type="ordered locus">Arcve_1487</name>
</gene>
<evidence type="ECO:0000313" key="2">
    <source>
        <dbReference type="EMBL" id="AEA47490.1"/>
    </source>
</evidence>
<sequence>MAGVGRKCDLAGHPCRRRGAAMRKISIRLTDQHYEMLEALVMAGEYASVSEAIRDAIRRLLAEKVEVIERSQRLGSFT</sequence>
<dbReference type="Gene3D" id="1.10.1220.10">
    <property type="entry name" value="Met repressor-like"/>
    <property type="match status" value="1"/>
</dbReference>
<keyword evidence="3" id="KW-1185">Reference proteome</keyword>
<dbReference type="GO" id="GO:0006355">
    <property type="term" value="P:regulation of DNA-templated transcription"/>
    <property type="evidence" value="ECO:0007669"/>
    <property type="project" value="InterPro"/>
</dbReference>
<dbReference type="CDD" id="cd22231">
    <property type="entry name" value="RHH_NikR_HicB-like"/>
    <property type="match status" value="1"/>
</dbReference>
<evidence type="ECO:0000259" key="1">
    <source>
        <dbReference type="Pfam" id="PF01402"/>
    </source>
</evidence>
<evidence type="ECO:0000313" key="3">
    <source>
        <dbReference type="Proteomes" id="UP000008136"/>
    </source>
</evidence>
<keyword evidence="2" id="KW-0238">DNA-binding</keyword>
<dbReference type="InterPro" id="IPR010985">
    <property type="entry name" value="Ribbon_hlx_hlx"/>
</dbReference>